<evidence type="ECO:0000313" key="1">
    <source>
        <dbReference type="EMBL" id="MBS4183727.1"/>
    </source>
</evidence>
<gene>
    <name evidence="1" type="ORF">KHB02_20250</name>
</gene>
<name>A0A942Y9Q8_9BACI</name>
<organism evidence="1">
    <name type="scientific">Neobacillus citreus</name>
    <dbReference type="NCBI Taxonomy" id="2833578"/>
    <lineage>
        <taxon>Bacteria</taxon>
        <taxon>Bacillati</taxon>
        <taxon>Bacillota</taxon>
        <taxon>Bacilli</taxon>
        <taxon>Bacillales</taxon>
        <taxon>Bacillaceae</taxon>
        <taxon>Neobacillus</taxon>
    </lineage>
</organism>
<sequence>MLLTAAYVADALDTTEGVVTDCLDLDDLWEDDGTGTALLPADAIALVAARLDAWRRQVDQAVTTATGTDLVSTLWASRLDAAA</sequence>
<dbReference type="AlphaFoldDB" id="A0A942Y9Q8"/>
<accession>A0A942Y9Q8</accession>
<comment type="caution">
    <text evidence="1">The sequence shown here is derived from an EMBL/GenBank/DDBJ whole genome shotgun (WGS) entry which is preliminary data.</text>
</comment>
<protein>
    <submittedName>
        <fullName evidence="1">Uncharacterized protein</fullName>
    </submittedName>
</protein>
<dbReference type="EMBL" id="JAGYPE010000003">
    <property type="protein sequence ID" value="MBS4183727.1"/>
    <property type="molecule type" value="Genomic_DNA"/>
</dbReference>
<proteinExistence type="predicted"/>
<reference evidence="1" key="1">
    <citation type="submission" date="2021-05" db="EMBL/GenBank/DDBJ databases">
        <title>Novel Bacillus species.</title>
        <authorList>
            <person name="Liu G."/>
        </authorList>
    </citation>
    <scope>NUCLEOTIDE SEQUENCE</scope>
    <source>
        <strain evidence="1">FJAT-50051</strain>
    </source>
</reference>